<dbReference type="EMBL" id="JAUJYO010000003">
    <property type="protein sequence ID" value="KAK1321655.1"/>
    <property type="molecule type" value="Genomic_DNA"/>
</dbReference>
<evidence type="ECO:0000313" key="3">
    <source>
        <dbReference type="Proteomes" id="UP001180020"/>
    </source>
</evidence>
<reference evidence="2" key="2">
    <citation type="submission" date="2023-06" db="EMBL/GenBank/DDBJ databases">
        <authorList>
            <person name="Ma L."/>
            <person name="Liu K.-W."/>
            <person name="Li Z."/>
            <person name="Hsiao Y.-Y."/>
            <person name="Qi Y."/>
            <person name="Fu T."/>
            <person name="Tang G."/>
            <person name="Zhang D."/>
            <person name="Sun W.-H."/>
            <person name="Liu D.-K."/>
            <person name="Li Y."/>
            <person name="Chen G.-Z."/>
            <person name="Liu X.-D."/>
            <person name="Liao X.-Y."/>
            <person name="Jiang Y.-T."/>
            <person name="Yu X."/>
            <person name="Hao Y."/>
            <person name="Huang J."/>
            <person name="Zhao X.-W."/>
            <person name="Ke S."/>
            <person name="Chen Y.-Y."/>
            <person name="Wu W.-L."/>
            <person name="Hsu J.-L."/>
            <person name="Lin Y.-F."/>
            <person name="Huang M.-D."/>
            <person name="Li C.-Y."/>
            <person name="Huang L."/>
            <person name="Wang Z.-W."/>
            <person name="Zhao X."/>
            <person name="Zhong W.-Y."/>
            <person name="Peng D.-H."/>
            <person name="Ahmad S."/>
            <person name="Lan S."/>
            <person name="Zhang J.-S."/>
            <person name="Tsai W.-C."/>
            <person name="Van De Peer Y."/>
            <person name="Liu Z.-J."/>
        </authorList>
    </citation>
    <scope>NUCLEOTIDE SEQUENCE</scope>
    <source>
        <strain evidence="2">CP</strain>
        <tissue evidence="2">Leaves</tissue>
    </source>
</reference>
<accession>A0AAV9F714</accession>
<comment type="caution">
    <text evidence="2">The sequence shown here is derived from an EMBL/GenBank/DDBJ whole genome shotgun (WGS) entry which is preliminary data.</text>
</comment>
<sequence>MGPEPSEKTASDGQNLNAASLENATPKMPRKAVTMKIDVRTLLSTGLLEGVPVKYFFQKHQGGKWDV</sequence>
<protein>
    <submittedName>
        <fullName evidence="2">Uncharacterized protein</fullName>
    </submittedName>
</protein>
<dbReference type="AlphaFoldDB" id="A0AAV9F714"/>
<keyword evidence="3" id="KW-1185">Reference proteome</keyword>
<name>A0AAV9F714_ACOCL</name>
<feature type="region of interest" description="Disordered" evidence="1">
    <location>
        <begin position="1"/>
        <end position="30"/>
    </location>
</feature>
<feature type="compositionally biased region" description="Polar residues" evidence="1">
    <location>
        <begin position="11"/>
        <end position="23"/>
    </location>
</feature>
<evidence type="ECO:0000313" key="2">
    <source>
        <dbReference type="EMBL" id="KAK1321655.1"/>
    </source>
</evidence>
<gene>
    <name evidence="2" type="ORF">QJS10_CPA03g01546</name>
</gene>
<feature type="compositionally biased region" description="Basic and acidic residues" evidence="1">
    <location>
        <begin position="1"/>
        <end position="10"/>
    </location>
</feature>
<reference evidence="2" key="1">
    <citation type="journal article" date="2023" name="Nat. Commun.">
        <title>Diploid and tetraploid genomes of Acorus and the evolution of monocots.</title>
        <authorList>
            <person name="Ma L."/>
            <person name="Liu K.W."/>
            <person name="Li Z."/>
            <person name="Hsiao Y.Y."/>
            <person name="Qi Y."/>
            <person name="Fu T."/>
            <person name="Tang G.D."/>
            <person name="Zhang D."/>
            <person name="Sun W.H."/>
            <person name="Liu D.K."/>
            <person name="Li Y."/>
            <person name="Chen G.Z."/>
            <person name="Liu X.D."/>
            <person name="Liao X.Y."/>
            <person name="Jiang Y.T."/>
            <person name="Yu X."/>
            <person name="Hao Y."/>
            <person name="Huang J."/>
            <person name="Zhao X.W."/>
            <person name="Ke S."/>
            <person name="Chen Y.Y."/>
            <person name="Wu W.L."/>
            <person name="Hsu J.L."/>
            <person name="Lin Y.F."/>
            <person name="Huang M.D."/>
            <person name="Li C.Y."/>
            <person name="Huang L."/>
            <person name="Wang Z.W."/>
            <person name="Zhao X."/>
            <person name="Zhong W.Y."/>
            <person name="Peng D.H."/>
            <person name="Ahmad S."/>
            <person name="Lan S."/>
            <person name="Zhang J.S."/>
            <person name="Tsai W.C."/>
            <person name="Van de Peer Y."/>
            <person name="Liu Z.J."/>
        </authorList>
    </citation>
    <scope>NUCLEOTIDE SEQUENCE</scope>
    <source>
        <strain evidence="2">CP</strain>
    </source>
</reference>
<dbReference type="Proteomes" id="UP001180020">
    <property type="component" value="Unassembled WGS sequence"/>
</dbReference>
<evidence type="ECO:0000256" key="1">
    <source>
        <dbReference type="SAM" id="MobiDB-lite"/>
    </source>
</evidence>
<organism evidence="2 3">
    <name type="scientific">Acorus calamus</name>
    <name type="common">Sweet flag</name>
    <dbReference type="NCBI Taxonomy" id="4465"/>
    <lineage>
        <taxon>Eukaryota</taxon>
        <taxon>Viridiplantae</taxon>
        <taxon>Streptophyta</taxon>
        <taxon>Embryophyta</taxon>
        <taxon>Tracheophyta</taxon>
        <taxon>Spermatophyta</taxon>
        <taxon>Magnoliopsida</taxon>
        <taxon>Liliopsida</taxon>
        <taxon>Acoraceae</taxon>
        <taxon>Acorus</taxon>
    </lineage>
</organism>
<proteinExistence type="predicted"/>